<reference evidence="2 4" key="1">
    <citation type="submission" date="2018-08" db="EMBL/GenBank/DDBJ databases">
        <title>Proposal of Muricauda 72 sp.nov. and Muricauda NH166 sp.nov., isolated from seawater.</title>
        <authorList>
            <person name="Cheng H."/>
            <person name="Wu Y.-H."/>
            <person name="Guo L.-L."/>
            <person name="Xu X.-W."/>
        </authorList>
    </citation>
    <scope>NUCLEOTIDE SEQUENCE [LARGE SCALE GENOMIC DNA]</scope>
    <source>
        <strain evidence="2 4">72</strain>
    </source>
</reference>
<feature type="transmembrane region" description="Helical" evidence="1">
    <location>
        <begin position="48"/>
        <end position="66"/>
    </location>
</feature>
<evidence type="ECO:0000313" key="2">
    <source>
        <dbReference type="EMBL" id="RIV45347.1"/>
    </source>
</evidence>
<evidence type="ECO:0000313" key="3">
    <source>
        <dbReference type="EMBL" id="TXJ96823.1"/>
    </source>
</evidence>
<evidence type="ECO:0000313" key="4">
    <source>
        <dbReference type="Proteomes" id="UP000266691"/>
    </source>
</evidence>
<organism evidence="2 4">
    <name type="scientific">Flagellimonas pelagia</name>
    <dbReference type="NCBI Taxonomy" id="2306998"/>
    <lineage>
        <taxon>Bacteria</taxon>
        <taxon>Pseudomonadati</taxon>
        <taxon>Bacteroidota</taxon>
        <taxon>Flavobacteriia</taxon>
        <taxon>Flavobacteriales</taxon>
        <taxon>Flavobacteriaceae</taxon>
        <taxon>Flagellimonas</taxon>
    </lineage>
</organism>
<feature type="transmembrane region" description="Helical" evidence="1">
    <location>
        <begin position="78"/>
        <end position="97"/>
    </location>
</feature>
<dbReference type="Proteomes" id="UP000321621">
    <property type="component" value="Unassembled WGS sequence"/>
</dbReference>
<reference evidence="3 5" key="2">
    <citation type="submission" date="2019-07" db="EMBL/GenBank/DDBJ databases">
        <title>Draft genome of two Muricauda strains isolated from deep sea.</title>
        <authorList>
            <person name="Sun C."/>
        </authorList>
    </citation>
    <scope>NUCLEOTIDE SEQUENCE [LARGE SCALE GENOMIC DNA]</scope>
    <source>
        <strain evidence="3 5">72</strain>
    </source>
</reference>
<dbReference type="Proteomes" id="UP000266691">
    <property type="component" value="Unassembled WGS sequence"/>
</dbReference>
<evidence type="ECO:0000313" key="5">
    <source>
        <dbReference type="Proteomes" id="UP000321621"/>
    </source>
</evidence>
<dbReference type="InterPro" id="IPR025058">
    <property type="entry name" value="DUF3995"/>
</dbReference>
<protein>
    <submittedName>
        <fullName evidence="2">DUF3995 domain-containing protein</fullName>
    </submittedName>
</protein>
<keyword evidence="1" id="KW-0472">Membrane</keyword>
<dbReference type="Pfam" id="PF13160">
    <property type="entry name" value="DUF3995"/>
    <property type="match status" value="1"/>
</dbReference>
<accession>A0A3A1NIB2</accession>
<dbReference type="EMBL" id="VNWK01000018">
    <property type="protein sequence ID" value="TXJ96823.1"/>
    <property type="molecule type" value="Genomic_DNA"/>
</dbReference>
<dbReference type="OrthoDB" id="8590912at2"/>
<sequence>MGTIALLLSIIFIFLAGLHFYWAIFGIKDPSVVLPTKENGKFLFKPGKLGTVLVGLFLSLFAFIYLNKAISFTERRELTYASVAIGFIFLLRALGDFKYLGFFKKLRSTRFARMDSQYYSPLALLVSLLIFVLELLS</sequence>
<feature type="transmembrane region" description="Helical" evidence="1">
    <location>
        <begin position="6"/>
        <end position="27"/>
    </location>
</feature>
<dbReference type="EMBL" id="QXFI01000018">
    <property type="protein sequence ID" value="RIV45347.1"/>
    <property type="molecule type" value="Genomic_DNA"/>
</dbReference>
<dbReference type="RefSeq" id="WP_119647049.1">
    <property type="nucleotide sequence ID" value="NZ_QXFI01000018.1"/>
</dbReference>
<name>A0A3A1NIB2_9FLAO</name>
<evidence type="ECO:0000256" key="1">
    <source>
        <dbReference type="SAM" id="Phobius"/>
    </source>
</evidence>
<comment type="caution">
    <text evidence="2">The sequence shown here is derived from an EMBL/GenBank/DDBJ whole genome shotgun (WGS) entry which is preliminary data.</text>
</comment>
<keyword evidence="1" id="KW-0812">Transmembrane</keyword>
<gene>
    <name evidence="2" type="ORF">D2V05_07200</name>
    <name evidence="3" type="ORF">FQ017_07135</name>
</gene>
<keyword evidence="1" id="KW-1133">Transmembrane helix</keyword>
<proteinExistence type="predicted"/>
<dbReference type="AlphaFoldDB" id="A0A3A1NIB2"/>
<feature type="transmembrane region" description="Helical" evidence="1">
    <location>
        <begin position="118"/>
        <end position="136"/>
    </location>
</feature>
<keyword evidence="5" id="KW-1185">Reference proteome</keyword>